<accession>A0AAV9W4U2</accession>
<keyword evidence="3" id="KW-1185">Reference proteome</keyword>
<evidence type="ECO:0000313" key="3">
    <source>
        <dbReference type="Proteomes" id="UP001370758"/>
    </source>
</evidence>
<evidence type="ECO:0000313" key="2">
    <source>
        <dbReference type="EMBL" id="KAK6501317.1"/>
    </source>
</evidence>
<dbReference type="AlphaFoldDB" id="A0AAV9W4U2"/>
<comment type="caution">
    <text evidence="2">The sequence shown here is derived from an EMBL/GenBank/DDBJ whole genome shotgun (WGS) entry which is preliminary data.</text>
</comment>
<feature type="chain" id="PRO_5044001587" evidence="1">
    <location>
        <begin position="19"/>
        <end position="211"/>
    </location>
</feature>
<organism evidence="2 3">
    <name type="scientific">Arthrobotrys musiformis</name>
    <dbReference type="NCBI Taxonomy" id="47236"/>
    <lineage>
        <taxon>Eukaryota</taxon>
        <taxon>Fungi</taxon>
        <taxon>Dikarya</taxon>
        <taxon>Ascomycota</taxon>
        <taxon>Pezizomycotina</taxon>
        <taxon>Orbiliomycetes</taxon>
        <taxon>Orbiliales</taxon>
        <taxon>Orbiliaceae</taxon>
        <taxon>Arthrobotrys</taxon>
    </lineage>
</organism>
<protein>
    <submittedName>
        <fullName evidence="2">Uncharacterized protein</fullName>
    </submittedName>
</protein>
<dbReference type="EMBL" id="JAVHJL010000006">
    <property type="protein sequence ID" value="KAK6501317.1"/>
    <property type="molecule type" value="Genomic_DNA"/>
</dbReference>
<sequence length="211" mass="24160">MIFQYFTILLILLGSATTAPVSRNTPSDKGLYSLKARQTGHQEHLVNLDEKTQEFWLEMAYGDAFSHGGVFKNPFTDLDGMPKYEAIMKFIDYMFRPPVQTLEKGTTYFVPHGKCRVLYCNGQNFGISLCSRRKGDEAEVSLTKEAVGNIVKEWAEEFKWQRAMPHSKDDGNFKTPIYGRSFWSEDPGWSINFEECGNTLVNFDEDVLHDT</sequence>
<feature type="signal peptide" evidence="1">
    <location>
        <begin position="1"/>
        <end position="18"/>
    </location>
</feature>
<proteinExistence type="predicted"/>
<name>A0AAV9W4U2_9PEZI</name>
<evidence type="ECO:0000256" key="1">
    <source>
        <dbReference type="SAM" id="SignalP"/>
    </source>
</evidence>
<gene>
    <name evidence="2" type="ORF">TWF481_009158</name>
</gene>
<reference evidence="2 3" key="1">
    <citation type="submission" date="2023-08" db="EMBL/GenBank/DDBJ databases">
        <authorList>
            <person name="Palmer J.M."/>
        </authorList>
    </citation>
    <scope>NUCLEOTIDE SEQUENCE [LARGE SCALE GENOMIC DNA]</scope>
    <source>
        <strain evidence="2 3">TWF481</strain>
    </source>
</reference>
<dbReference type="Proteomes" id="UP001370758">
    <property type="component" value="Unassembled WGS sequence"/>
</dbReference>
<keyword evidence="1" id="KW-0732">Signal</keyword>